<evidence type="ECO:0000256" key="1">
    <source>
        <dbReference type="SAM" id="MobiDB-lite"/>
    </source>
</evidence>
<evidence type="ECO:0000313" key="2">
    <source>
        <dbReference type="EMBL" id="MBB6503303.1"/>
    </source>
</evidence>
<dbReference type="EMBL" id="JACHBT010000001">
    <property type="protein sequence ID" value="MBB6503303.1"/>
    <property type="molecule type" value="Genomic_DNA"/>
</dbReference>
<dbReference type="AlphaFoldDB" id="A0A7X0J961"/>
<evidence type="ECO:0008006" key="4">
    <source>
        <dbReference type="Google" id="ProtNLM"/>
    </source>
</evidence>
<evidence type="ECO:0000313" key="3">
    <source>
        <dbReference type="Proteomes" id="UP000522313"/>
    </source>
</evidence>
<accession>A0A7X0J961</accession>
<reference evidence="2 3" key="2">
    <citation type="submission" date="2020-08" db="EMBL/GenBank/DDBJ databases">
        <authorList>
            <person name="Partida-Martinez L."/>
            <person name="Huntemann M."/>
            <person name="Clum A."/>
            <person name="Wang J."/>
            <person name="Palaniappan K."/>
            <person name="Ritter S."/>
            <person name="Chen I.-M."/>
            <person name="Stamatis D."/>
            <person name="Reddy T."/>
            <person name="O'Malley R."/>
            <person name="Daum C."/>
            <person name="Shapiro N."/>
            <person name="Ivanova N."/>
            <person name="Kyrpides N."/>
            <person name="Woyke T."/>
        </authorList>
    </citation>
    <scope>NUCLEOTIDE SEQUENCE [LARGE SCALE GENOMIC DNA]</scope>
    <source>
        <strain evidence="2 3">AS3.13</strain>
    </source>
</reference>
<organism evidence="2 3">
    <name type="scientific">Sphingomonas endophytica</name>
    <dbReference type="NCBI Taxonomy" id="869719"/>
    <lineage>
        <taxon>Bacteria</taxon>
        <taxon>Pseudomonadati</taxon>
        <taxon>Pseudomonadota</taxon>
        <taxon>Alphaproteobacteria</taxon>
        <taxon>Sphingomonadales</taxon>
        <taxon>Sphingomonadaceae</taxon>
        <taxon>Sphingomonas</taxon>
    </lineage>
</organism>
<dbReference type="SUPFAM" id="SSF89872">
    <property type="entry name" value="Inhibitor of vertebrate lysozyme, Ivy"/>
    <property type="match status" value="1"/>
</dbReference>
<gene>
    <name evidence="2" type="ORF">F4693_000252</name>
</gene>
<name>A0A7X0J961_9SPHN</name>
<dbReference type="Proteomes" id="UP000522313">
    <property type="component" value="Unassembled WGS sequence"/>
</dbReference>
<dbReference type="InterPro" id="IPR036501">
    <property type="entry name" value="Inhibitor_vert_lysozyme_sf"/>
</dbReference>
<dbReference type="RefSeq" id="WP_184503817.1">
    <property type="nucleotide sequence ID" value="NZ_JACHBT010000001.1"/>
</dbReference>
<proteinExistence type="predicted"/>
<feature type="region of interest" description="Disordered" evidence="1">
    <location>
        <begin position="21"/>
        <end position="47"/>
    </location>
</feature>
<dbReference type="Gene3D" id="3.40.1420.10">
    <property type="entry name" value="Inhibitor of vertebrate lysozyme"/>
    <property type="match status" value="1"/>
</dbReference>
<comment type="caution">
    <text evidence="2">The sequence shown here is derived from an EMBL/GenBank/DDBJ whole genome shotgun (WGS) entry which is preliminary data.</text>
</comment>
<feature type="compositionally biased region" description="Pro residues" evidence="1">
    <location>
        <begin position="34"/>
        <end position="44"/>
    </location>
</feature>
<sequence>MRVFLLPLTLGVVLAGCQREPAAPTPTPSVAAPSPTPSAAPSPPSDLSAYVGEYPTEPKGAAPSFLRQPQVREAVAAVVPDKQVRDLVLGSDVTATPIALVEGKLVAFGCEPHNCGPHNWAVAIRPDGSEAAVCLYDQDRRVARWYPEKAGPAPVNGCPSGE</sequence>
<protein>
    <recommendedName>
        <fullName evidence="4">Lipoprotein</fullName>
    </recommendedName>
</protein>
<reference evidence="2 3" key="1">
    <citation type="submission" date="2020-08" db="EMBL/GenBank/DDBJ databases">
        <title>The Agave Microbiome: Exploring the role of microbial communities in plant adaptations to desert environments.</title>
        <authorList>
            <person name="Partida-Martinez L.P."/>
        </authorList>
    </citation>
    <scope>NUCLEOTIDE SEQUENCE [LARGE SCALE GENOMIC DNA]</scope>
    <source>
        <strain evidence="2 3">AS3.13</strain>
    </source>
</reference>
<dbReference type="PROSITE" id="PS51257">
    <property type="entry name" value="PROKAR_LIPOPROTEIN"/>
    <property type="match status" value="1"/>
</dbReference>